<dbReference type="Proteomes" id="UP000307440">
    <property type="component" value="Unassembled WGS sequence"/>
</dbReference>
<dbReference type="PANTHER" id="PTHR48112:SF22">
    <property type="entry name" value="MITOCHONDRIAL TRANSCRIPTION FACTOR A, ISOFORM B"/>
    <property type="match status" value="1"/>
</dbReference>
<keyword evidence="6" id="KW-1185">Reference proteome</keyword>
<keyword evidence="2" id="KW-0539">Nucleus</keyword>
<evidence type="ECO:0000256" key="3">
    <source>
        <dbReference type="SAM" id="MobiDB-lite"/>
    </source>
</evidence>
<keyword evidence="1 2" id="KW-0238">DNA-binding</keyword>
<evidence type="ECO:0000256" key="2">
    <source>
        <dbReference type="PROSITE-ProRule" id="PRU00267"/>
    </source>
</evidence>
<dbReference type="Pfam" id="PF09011">
    <property type="entry name" value="HMG_box_2"/>
    <property type="match status" value="1"/>
</dbReference>
<evidence type="ECO:0000259" key="4">
    <source>
        <dbReference type="PROSITE" id="PS50118"/>
    </source>
</evidence>
<reference evidence="5 6" key="1">
    <citation type="journal article" date="2019" name="Nat. Ecol. Evol.">
        <title>Megaphylogeny resolves global patterns of mushroom evolution.</title>
        <authorList>
            <person name="Varga T."/>
            <person name="Krizsan K."/>
            <person name="Foldi C."/>
            <person name="Dima B."/>
            <person name="Sanchez-Garcia M."/>
            <person name="Sanchez-Ramirez S."/>
            <person name="Szollosi G.J."/>
            <person name="Szarkandi J.G."/>
            <person name="Papp V."/>
            <person name="Albert L."/>
            <person name="Andreopoulos W."/>
            <person name="Angelini C."/>
            <person name="Antonin V."/>
            <person name="Barry K.W."/>
            <person name="Bougher N.L."/>
            <person name="Buchanan P."/>
            <person name="Buyck B."/>
            <person name="Bense V."/>
            <person name="Catcheside P."/>
            <person name="Chovatia M."/>
            <person name="Cooper J."/>
            <person name="Damon W."/>
            <person name="Desjardin D."/>
            <person name="Finy P."/>
            <person name="Geml J."/>
            <person name="Haridas S."/>
            <person name="Hughes K."/>
            <person name="Justo A."/>
            <person name="Karasinski D."/>
            <person name="Kautmanova I."/>
            <person name="Kiss B."/>
            <person name="Kocsube S."/>
            <person name="Kotiranta H."/>
            <person name="LaButti K.M."/>
            <person name="Lechner B.E."/>
            <person name="Liimatainen K."/>
            <person name="Lipzen A."/>
            <person name="Lukacs Z."/>
            <person name="Mihaltcheva S."/>
            <person name="Morgado L.N."/>
            <person name="Niskanen T."/>
            <person name="Noordeloos M.E."/>
            <person name="Ohm R.A."/>
            <person name="Ortiz-Santana B."/>
            <person name="Ovrebo C."/>
            <person name="Racz N."/>
            <person name="Riley R."/>
            <person name="Savchenko A."/>
            <person name="Shiryaev A."/>
            <person name="Soop K."/>
            <person name="Spirin V."/>
            <person name="Szebenyi C."/>
            <person name="Tomsovsky M."/>
            <person name="Tulloss R.E."/>
            <person name="Uehling J."/>
            <person name="Grigoriev I.V."/>
            <person name="Vagvolgyi C."/>
            <person name="Papp T."/>
            <person name="Martin F.M."/>
            <person name="Miettinen O."/>
            <person name="Hibbett D.S."/>
            <person name="Nagy L.G."/>
        </authorList>
    </citation>
    <scope>NUCLEOTIDE SEQUENCE [LARGE SCALE GENOMIC DNA]</scope>
    <source>
        <strain evidence="5 6">CBS 121175</strain>
    </source>
</reference>
<dbReference type="InterPro" id="IPR036910">
    <property type="entry name" value="HMG_box_dom_sf"/>
</dbReference>
<gene>
    <name evidence="5" type="ORF">FA15DRAFT_708842</name>
</gene>
<dbReference type="GO" id="GO:0003677">
    <property type="term" value="F:DNA binding"/>
    <property type="evidence" value="ECO:0007669"/>
    <property type="project" value="UniProtKB-UniRule"/>
</dbReference>
<organism evidence="5 6">
    <name type="scientific">Coprinopsis marcescibilis</name>
    <name type="common">Agaric fungus</name>
    <name type="synonym">Psathyrella marcescibilis</name>
    <dbReference type="NCBI Taxonomy" id="230819"/>
    <lineage>
        <taxon>Eukaryota</taxon>
        <taxon>Fungi</taxon>
        <taxon>Dikarya</taxon>
        <taxon>Basidiomycota</taxon>
        <taxon>Agaricomycotina</taxon>
        <taxon>Agaricomycetes</taxon>
        <taxon>Agaricomycetidae</taxon>
        <taxon>Agaricales</taxon>
        <taxon>Agaricineae</taxon>
        <taxon>Psathyrellaceae</taxon>
        <taxon>Coprinopsis</taxon>
    </lineage>
</organism>
<feature type="domain" description="HMG box" evidence="4">
    <location>
        <begin position="155"/>
        <end position="226"/>
    </location>
</feature>
<dbReference type="PROSITE" id="PS50118">
    <property type="entry name" value="HMG_BOX_2"/>
    <property type="match status" value="2"/>
</dbReference>
<feature type="compositionally biased region" description="Basic and acidic residues" evidence="3">
    <location>
        <begin position="49"/>
        <end position="58"/>
    </location>
</feature>
<feature type="region of interest" description="Disordered" evidence="3">
    <location>
        <begin position="27"/>
        <end position="60"/>
    </location>
</feature>
<protein>
    <recommendedName>
        <fullName evidence="4">HMG box domain-containing protein</fullName>
    </recommendedName>
</protein>
<sequence>MSGVLTGVRAPAVAFSTSNVMQFPTQVGKVGRPKKTAAENKLKGTRTRLTSEEKEAMPPKRPAHKFIRFFSEQAAKAGGGGPKLGPLAKELSVVWRNMTEEQKAKYDTPLEERQEYQRKLFEWSEKVDPKLLVSINKVRDAQHRYKVVQLKEHAMKAPATPYMYFVKDFWAKHIPADATAEERDFVNVSKRSSEAWRLLSQEEKQVYYDIASKKREEYKKYQEDNK</sequence>
<dbReference type="PANTHER" id="PTHR48112">
    <property type="entry name" value="HIGH MOBILITY GROUP PROTEIN DSP1"/>
    <property type="match status" value="1"/>
</dbReference>
<dbReference type="CDD" id="cd00084">
    <property type="entry name" value="HMG-box_SF"/>
    <property type="match status" value="1"/>
</dbReference>
<dbReference type="AlphaFoldDB" id="A0A5C3KHU1"/>
<evidence type="ECO:0000313" key="5">
    <source>
        <dbReference type="EMBL" id="TFK19604.1"/>
    </source>
</evidence>
<name>A0A5C3KHU1_COPMA</name>
<dbReference type="EMBL" id="ML210333">
    <property type="protein sequence ID" value="TFK19604.1"/>
    <property type="molecule type" value="Genomic_DNA"/>
</dbReference>
<evidence type="ECO:0000313" key="6">
    <source>
        <dbReference type="Proteomes" id="UP000307440"/>
    </source>
</evidence>
<dbReference type="InterPro" id="IPR009071">
    <property type="entry name" value="HMG_box_dom"/>
</dbReference>
<dbReference type="Pfam" id="PF00505">
    <property type="entry name" value="HMG_box"/>
    <property type="match status" value="1"/>
</dbReference>
<dbReference type="SUPFAM" id="SSF47095">
    <property type="entry name" value="HMG-box"/>
    <property type="match status" value="2"/>
</dbReference>
<feature type="domain" description="HMG box" evidence="4">
    <location>
        <begin position="59"/>
        <end position="124"/>
    </location>
</feature>
<dbReference type="InterPro" id="IPR050342">
    <property type="entry name" value="HMGB"/>
</dbReference>
<dbReference type="STRING" id="230819.A0A5C3KHU1"/>
<dbReference type="OrthoDB" id="6247875at2759"/>
<dbReference type="Gene3D" id="1.10.30.10">
    <property type="entry name" value="High mobility group box domain"/>
    <property type="match status" value="2"/>
</dbReference>
<proteinExistence type="predicted"/>
<feature type="DNA-binding region" description="HMG box" evidence="2">
    <location>
        <begin position="155"/>
        <end position="226"/>
    </location>
</feature>
<dbReference type="GO" id="GO:0005634">
    <property type="term" value="C:nucleus"/>
    <property type="evidence" value="ECO:0007669"/>
    <property type="project" value="UniProtKB-UniRule"/>
</dbReference>
<feature type="DNA-binding region" description="HMG box" evidence="2">
    <location>
        <begin position="59"/>
        <end position="124"/>
    </location>
</feature>
<accession>A0A5C3KHU1</accession>
<dbReference type="SMART" id="SM00398">
    <property type="entry name" value="HMG"/>
    <property type="match status" value="2"/>
</dbReference>
<evidence type="ECO:0000256" key="1">
    <source>
        <dbReference type="ARBA" id="ARBA00023125"/>
    </source>
</evidence>